<dbReference type="EMBL" id="LT607410">
    <property type="protein sequence ID" value="SCF30016.1"/>
    <property type="molecule type" value="Genomic_DNA"/>
</dbReference>
<name>A0A1C4ZAX6_9ACTN</name>
<organism evidence="1 2">
    <name type="scientific">Micromonospora purpureochromogenes</name>
    <dbReference type="NCBI Taxonomy" id="47872"/>
    <lineage>
        <taxon>Bacteria</taxon>
        <taxon>Bacillati</taxon>
        <taxon>Actinomycetota</taxon>
        <taxon>Actinomycetes</taxon>
        <taxon>Micromonosporales</taxon>
        <taxon>Micromonosporaceae</taxon>
        <taxon>Micromonospora</taxon>
    </lineage>
</organism>
<dbReference type="RefSeq" id="WP_088962671.1">
    <property type="nucleotide sequence ID" value="NZ_LT607410.1"/>
</dbReference>
<proteinExistence type="predicted"/>
<evidence type="ECO:0008006" key="3">
    <source>
        <dbReference type="Google" id="ProtNLM"/>
    </source>
</evidence>
<sequence length="126" mass="13973">MRLQLGRQLLDRQIVDRDGRLIGKVDDVEFAVDADGFPYVAFLLTGQAALARRIGGRTGRFLVAVADRLADDPPVRALRIPFAQVARIDSAVRLRIRADELPLPPAEAWLRRHLIDRIPGADRASG</sequence>
<evidence type="ECO:0000313" key="1">
    <source>
        <dbReference type="EMBL" id="SCF30016.1"/>
    </source>
</evidence>
<reference evidence="1 2" key="1">
    <citation type="submission" date="2016-06" db="EMBL/GenBank/DDBJ databases">
        <authorList>
            <person name="Kjaerup R.B."/>
            <person name="Dalgaard T.S."/>
            <person name="Juul-Madsen H.R."/>
        </authorList>
    </citation>
    <scope>NUCLEOTIDE SEQUENCE [LARGE SCALE GENOMIC DNA]</scope>
    <source>
        <strain evidence="1 2">DSM 43821</strain>
    </source>
</reference>
<accession>A0A1C4ZAX6</accession>
<protein>
    <recommendedName>
        <fullName evidence="3">PRC-barrel domain-containing protein</fullName>
    </recommendedName>
</protein>
<dbReference type="AlphaFoldDB" id="A0A1C4ZAX6"/>
<evidence type="ECO:0000313" key="2">
    <source>
        <dbReference type="Proteomes" id="UP000198228"/>
    </source>
</evidence>
<gene>
    <name evidence="1" type="ORF">GA0074696_4221</name>
</gene>
<dbReference type="Proteomes" id="UP000198228">
    <property type="component" value="Chromosome I"/>
</dbReference>